<accession>A0A0A6PNY7</accession>
<comment type="caution">
    <text evidence="1">The sequence shown here is derived from an EMBL/GenBank/DDBJ whole genome shotgun (WGS) entry which is preliminary data.</text>
</comment>
<protein>
    <recommendedName>
        <fullName evidence="3">Transposase (putative) YhgA-like domain-containing protein</fullName>
    </recommendedName>
</protein>
<dbReference type="Proteomes" id="UP000030428">
    <property type="component" value="Unassembled WGS sequence"/>
</dbReference>
<proteinExistence type="predicted"/>
<keyword evidence="2" id="KW-1185">Reference proteome</keyword>
<sequence>MKVAPLRYDVIFKKAFSNVELFKALVKDFLGIENLKIDKVENDKAFFPPVGKVNLKFDLFAEDEDNRIVVEVQHAHRSDTYERFLYYHLCAMMESIKSSNNYSFPITVVTLVFFTNRMTPLAGNGVITSTFKMKGHDTGEEVELFGKEHKLVFVFTTYYSGSDDKHQKWMNAIDASMKGSINEEHYDNPSILKLIEIIKEDNITPDERAQMKEEYNRMEDLDIAHAKGHAKGIQEGQAKLEQTACNLLALGALSVEDIASVTGLSVERVKELSA</sequence>
<evidence type="ECO:0008006" key="3">
    <source>
        <dbReference type="Google" id="ProtNLM"/>
    </source>
</evidence>
<evidence type="ECO:0000313" key="2">
    <source>
        <dbReference type="Proteomes" id="UP000030428"/>
    </source>
</evidence>
<dbReference type="Pfam" id="PF12784">
    <property type="entry name" value="PDDEXK_2"/>
    <property type="match status" value="1"/>
</dbReference>
<reference evidence="1 2" key="1">
    <citation type="journal article" date="2016" name="Front. Microbiol.">
        <title>Single-Cell (Meta-)Genomics of a Dimorphic Candidatus Thiomargarita nelsonii Reveals Genomic Plasticity.</title>
        <authorList>
            <person name="Flood B.E."/>
            <person name="Fliss P."/>
            <person name="Jones D.S."/>
            <person name="Dick G.J."/>
            <person name="Jain S."/>
            <person name="Kaster A.K."/>
            <person name="Winkel M."/>
            <person name="Mussmann M."/>
            <person name="Bailey J."/>
        </authorList>
    </citation>
    <scope>NUCLEOTIDE SEQUENCE [LARGE SCALE GENOMIC DNA]</scope>
    <source>
        <strain evidence="1">Hydrate Ridge</strain>
    </source>
</reference>
<gene>
    <name evidence="1" type="ORF">PN36_01175</name>
</gene>
<organism evidence="1 2">
    <name type="scientific">Candidatus Thiomargarita nelsonii</name>
    <dbReference type="NCBI Taxonomy" id="1003181"/>
    <lineage>
        <taxon>Bacteria</taxon>
        <taxon>Pseudomonadati</taxon>
        <taxon>Pseudomonadota</taxon>
        <taxon>Gammaproteobacteria</taxon>
        <taxon>Thiotrichales</taxon>
        <taxon>Thiotrichaceae</taxon>
        <taxon>Thiomargarita</taxon>
    </lineage>
</organism>
<dbReference type="EMBL" id="JSZA02000003">
    <property type="protein sequence ID" value="KHD09181.1"/>
    <property type="molecule type" value="Genomic_DNA"/>
</dbReference>
<evidence type="ECO:0000313" key="1">
    <source>
        <dbReference type="EMBL" id="KHD09181.1"/>
    </source>
</evidence>
<name>A0A0A6PNY7_9GAMM</name>
<dbReference type="AlphaFoldDB" id="A0A0A6PNY7"/>